<dbReference type="Proteomes" id="UP001600888">
    <property type="component" value="Unassembled WGS sequence"/>
</dbReference>
<evidence type="ECO:0000313" key="1">
    <source>
        <dbReference type="EMBL" id="KAL2273697.1"/>
    </source>
</evidence>
<proteinExistence type="predicted"/>
<dbReference type="EMBL" id="JBAWTH010000175">
    <property type="protein sequence ID" value="KAL2273697.1"/>
    <property type="molecule type" value="Genomic_DNA"/>
</dbReference>
<sequence length="113" mass="13277">MDPSGIRRQYRGQSRWDGAETEKGRFLELDEAGVIAKRSSTYTICALSDLGALDPNQTLPRPDLQGRLWHLFARNRWTQIGKDFYYNLDGRDRLWNVEVRIWGHMIPLHTTFR</sequence>
<evidence type="ECO:0000313" key="2">
    <source>
        <dbReference type="Proteomes" id="UP001600888"/>
    </source>
</evidence>
<accession>A0ABR4DTJ8</accession>
<protein>
    <submittedName>
        <fullName evidence="1">Uncharacterized protein</fullName>
    </submittedName>
</protein>
<keyword evidence="2" id="KW-1185">Reference proteome</keyword>
<reference evidence="1 2" key="1">
    <citation type="submission" date="2024-03" db="EMBL/GenBank/DDBJ databases">
        <title>A high-quality draft genome sequence of Diaporthe vaccinii, a causative agent of upright dieback and viscid rot disease in cranberry plants.</title>
        <authorList>
            <person name="Sarrasin M."/>
            <person name="Lang B.F."/>
            <person name="Burger G."/>
        </authorList>
    </citation>
    <scope>NUCLEOTIDE SEQUENCE [LARGE SCALE GENOMIC DNA]</scope>
    <source>
        <strain evidence="1 2">IS7</strain>
    </source>
</reference>
<name>A0ABR4DTJ8_9PEZI</name>
<gene>
    <name evidence="1" type="ORF">FJTKL_04152</name>
</gene>
<organism evidence="1 2">
    <name type="scientific">Diaporthe vaccinii</name>
    <dbReference type="NCBI Taxonomy" id="105482"/>
    <lineage>
        <taxon>Eukaryota</taxon>
        <taxon>Fungi</taxon>
        <taxon>Dikarya</taxon>
        <taxon>Ascomycota</taxon>
        <taxon>Pezizomycotina</taxon>
        <taxon>Sordariomycetes</taxon>
        <taxon>Sordariomycetidae</taxon>
        <taxon>Diaporthales</taxon>
        <taxon>Diaporthaceae</taxon>
        <taxon>Diaporthe</taxon>
        <taxon>Diaporthe eres species complex</taxon>
    </lineage>
</organism>
<comment type="caution">
    <text evidence="1">The sequence shown here is derived from an EMBL/GenBank/DDBJ whole genome shotgun (WGS) entry which is preliminary data.</text>
</comment>